<feature type="region of interest" description="Disordered" evidence="1">
    <location>
        <begin position="1237"/>
        <end position="1283"/>
    </location>
</feature>
<dbReference type="EMBL" id="JBANMG010000003">
    <property type="protein sequence ID" value="KAK6955418.1"/>
    <property type="molecule type" value="Genomic_DNA"/>
</dbReference>
<feature type="compositionally biased region" description="Basic and acidic residues" evidence="1">
    <location>
        <begin position="40"/>
        <end position="70"/>
    </location>
</feature>
<feature type="compositionally biased region" description="Polar residues" evidence="1">
    <location>
        <begin position="787"/>
        <end position="802"/>
    </location>
</feature>
<dbReference type="Pfam" id="PF00249">
    <property type="entry name" value="Myb_DNA-binding"/>
    <property type="match status" value="1"/>
</dbReference>
<feature type="compositionally biased region" description="Basic and acidic residues" evidence="1">
    <location>
        <begin position="682"/>
        <end position="698"/>
    </location>
</feature>
<feature type="compositionally biased region" description="Pro residues" evidence="1">
    <location>
        <begin position="1647"/>
        <end position="1656"/>
    </location>
</feature>
<keyword evidence="4" id="KW-1185">Reference proteome</keyword>
<feature type="compositionally biased region" description="Polar residues" evidence="1">
    <location>
        <begin position="71"/>
        <end position="83"/>
    </location>
</feature>
<evidence type="ECO:0000313" key="3">
    <source>
        <dbReference type="EMBL" id="KAK6955418.1"/>
    </source>
</evidence>
<dbReference type="InterPro" id="IPR001005">
    <property type="entry name" value="SANT/Myb"/>
</dbReference>
<evidence type="ECO:0000256" key="1">
    <source>
        <dbReference type="SAM" id="MobiDB-lite"/>
    </source>
</evidence>
<dbReference type="Gene3D" id="1.10.10.60">
    <property type="entry name" value="Homeodomain-like"/>
    <property type="match status" value="1"/>
</dbReference>
<comment type="caution">
    <text evidence="3">The sequence shown here is derived from an EMBL/GenBank/DDBJ whole genome shotgun (WGS) entry which is preliminary data.</text>
</comment>
<feature type="compositionally biased region" description="Low complexity" evidence="1">
    <location>
        <begin position="213"/>
        <end position="239"/>
    </location>
</feature>
<protein>
    <recommendedName>
        <fullName evidence="2">Myb-like domain-containing protein</fullName>
    </recommendedName>
</protein>
<organism evidence="3 4">
    <name type="scientific">Daldinia eschscholtzii</name>
    <dbReference type="NCBI Taxonomy" id="292717"/>
    <lineage>
        <taxon>Eukaryota</taxon>
        <taxon>Fungi</taxon>
        <taxon>Dikarya</taxon>
        <taxon>Ascomycota</taxon>
        <taxon>Pezizomycotina</taxon>
        <taxon>Sordariomycetes</taxon>
        <taxon>Xylariomycetidae</taxon>
        <taxon>Xylariales</taxon>
        <taxon>Hypoxylaceae</taxon>
        <taxon>Daldinia</taxon>
    </lineage>
</organism>
<feature type="compositionally biased region" description="Basic and acidic residues" evidence="1">
    <location>
        <begin position="270"/>
        <end position="318"/>
    </location>
</feature>
<reference evidence="3 4" key="1">
    <citation type="journal article" date="2024" name="Front Chem Biol">
        <title>Unveiling the potential of Daldinia eschscholtzii MFLUCC 19-0629 through bioactivity and bioinformatics studies for enhanced sustainable agriculture production.</title>
        <authorList>
            <person name="Brooks S."/>
            <person name="Weaver J.A."/>
            <person name="Klomchit A."/>
            <person name="Alharthi S.A."/>
            <person name="Onlamun T."/>
            <person name="Nurani R."/>
            <person name="Vong T.K."/>
            <person name="Alberti F."/>
            <person name="Greco C."/>
        </authorList>
    </citation>
    <scope>NUCLEOTIDE SEQUENCE [LARGE SCALE GENOMIC DNA]</scope>
    <source>
        <strain evidence="3">MFLUCC 19-0629</strain>
    </source>
</reference>
<evidence type="ECO:0000259" key="2">
    <source>
        <dbReference type="SMART" id="SM00717"/>
    </source>
</evidence>
<feature type="region of interest" description="Disordered" evidence="1">
    <location>
        <begin position="650"/>
        <end position="811"/>
    </location>
</feature>
<feature type="compositionally biased region" description="Pro residues" evidence="1">
    <location>
        <begin position="1585"/>
        <end position="1605"/>
    </location>
</feature>
<feature type="compositionally biased region" description="Pro residues" evidence="1">
    <location>
        <begin position="1909"/>
        <end position="1932"/>
    </location>
</feature>
<feature type="compositionally biased region" description="Pro residues" evidence="1">
    <location>
        <begin position="319"/>
        <end position="335"/>
    </location>
</feature>
<evidence type="ECO:0000313" key="4">
    <source>
        <dbReference type="Proteomes" id="UP001369815"/>
    </source>
</evidence>
<dbReference type="Gene3D" id="1.20.58.1880">
    <property type="match status" value="1"/>
</dbReference>
<name>A0AAX6MRZ5_9PEZI</name>
<feature type="compositionally biased region" description="Pro residues" evidence="1">
    <location>
        <begin position="2046"/>
        <end position="2056"/>
    </location>
</feature>
<feature type="compositionally biased region" description="Basic and acidic residues" evidence="1">
    <location>
        <begin position="1933"/>
        <end position="1948"/>
    </location>
</feature>
<dbReference type="InterPro" id="IPR009057">
    <property type="entry name" value="Homeodomain-like_sf"/>
</dbReference>
<feature type="compositionally biased region" description="Basic and acidic residues" evidence="1">
    <location>
        <begin position="127"/>
        <end position="173"/>
    </location>
</feature>
<feature type="compositionally biased region" description="Polar residues" evidence="1">
    <location>
        <begin position="460"/>
        <end position="471"/>
    </location>
</feature>
<dbReference type="SMART" id="SM00717">
    <property type="entry name" value="SANT"/>
    <property type="match status" value="2"/>
</dbReference>
<feature type="compositionally biased region" description="Basic and acidic residues" evidence="1">
    <location>
        <begin position="244"/>
        <end position="263"/>
    </location>
</feature>
<feature type="compositionally biased region" description="Low complexity" evidence="1">
    <location>
        <begin position="1899"/>
        <end position="1908"/>
    </location>
</feature>
<feature type="domain" description="Myb-like" evidence="2">
    <location>
        <begin position="1304"/>
        <end position="1352"/>
    </location>
</feature>
<accession>A0AAX6MRZ5</accession>
<gene>
    <name evidence="3" type="ORF">Daesc_003055</name>
</gene>
<feature type="region of interest" description="Disordered" evidence="1">
    <location>
        <begin position="34"/>
        <end position="596"/>
    </location>
</feature>
<feature type="compositionally biased region" description="Polar residues" evidence="1">
    <location>
        <begin position="1488"/>
        <end position="1504"/>
    </location>
</feature>
<feature type="compositionally biased region" description="Basic residues" evidence="1">
    <location>
        <begin position="1071"/>
        <end position="1087"/>
    </location>
</feature>
<feature type="compositionally biased region" description="Polar residues" evidence="1">
    <location>
        <begin position="1459"/>
        <end position="1469"/>
    </location>
</feature>
<feature type="compositionally biased region" description="Polar residues" evidence="1">
    <location>
        <begin position="1628"/>
        <end position="1644"/>
    </location>
</feature>
<dbReference type="SUPFAM" id="SSF46689">
    <property type="entry name" value="Homeodomain-like"/>
    <property type="match status" value="2"/>
</dbReference>
<dbReference type="Proteomes" id="UP001369815">
    <property type="component" value="Unassembled WGS sequence"/>
</dbReference>
<feature type="compositionally biased region" description="Low complexity" evidence="1">
    <location>
        <begin position="336"/>
        <end position="361"/>
    </location>
</feature>
<feature type="compositionally biased region" description="Basic and acidic residues" evidence="1">
    <location>
        <begin position="2016"/>
        <end position="2026"/>
    </location>
</feature>
<proteinExistence type="predicted"/>
<feature type="compositionally biased region" description="Basic and acidic residues" evidence="1">
    <location>
        <begin position="1526"/>
        <end position="1559"/>
    </location>
</feature>
<feature type="compositionally biased region" description="Basic and acidic residues" evidence="1">
    <location>
        <begin position="1362"/>
        <end position="1373"/>
    </location>
</feature>
<feature type="domain" description="Myb-like" evidence="2">
    <location>
        <begin position="1015"/>
        <end position="1064"/>
    </location>
</feature>
<feature type="compositionally biased region" description="Basic and acidic residues" evidence="1">
    <location>
        <begin position="84"/>
        <end position="97"/>
    </location>
</feature>
<feature type="compositionally biased region" description="Basic and acidic residues" evidence="1">
    <location>
        <begin position="509"/>
        <end position="540"/>
    </location>
</feature>
<feature type="compositionally biased region" description="Pro residues" evidence="1">
    <location>
        <begin position="1735"/>
        <end position="1747"/>
    </location>
</feature>
<dbReference type="CDD" id="cd00167">
    <property type="entry name" value="SANT"/>
    <property type="match status" value="1"/>
</dbReference>
<feature type="compositionally biased region" description="Pro residues" evidence="1">
    <location>
        <begin position="1700"/>
        <end position="1720"/>
    </location>
</feature>
<feature type="region of interest" description="Disordered" evidence="1">
    <location>
        <begin position="922"/>
        <end position="943"/>
    </location>
</feature>
<feature type="compositionally biased region" description="Low complexity" evidence="1">
    <location>
        <begin position="1810"/>
        <end position="1832"/>
    </location>
</feature>
<feature type="compositionally biased region" description="Low complexity" evidence="1">
    <location>
        <begin position="1861"/>
        <end position="1872"/>
    </location>
</feature>
<feature type="compositionally biased region" description="Basic and acidic residues" evidence="1">
    <location>
        <begin position="925"/>
        <end position="943"/>
    </location>
</feature>
<feature type="region of interest" description="Disordered" evidence="1">
    <location>
        <begin position="1068"/>
        <end position="1221"/>
    </location>
</feature>
<feature type="compositionally biased region" description="Polar residues" evidence="1">
    <location>
        <begin position="408"/>
        <end position="426"/>
    </location>
</feature>
<feature type="compositionally biased region" description="Pro residues" evidence="1">
    <location>
        <begin position="1886"/>
        <end position="1898"/>
    </location>
</feature>
<feature type="compositionally biased region" description="Low complexity" evidence="1">
    <location>
        <begin position="2027"/>
        <end position="2036"/>
    </location>
</feature>
<sequence length="2056" mass="227667">MTKTPRNGDVVTRVCNFVMDMPAMEVVVNLGASRYNGSRYDGDSRRSRSRDRSPDRRSLYSDGGPRRSSAESRVNTSAFQTNRDSFRDAPLSRDPPRGPKALLDAPSGPRGGYSGDFRGRGRGRGRGWRDDSRDRGRDRDIDFRDRRDNSYRDERSRERDRGDWRDRDRDSFRGRRPSPRGRSPPGRDFRDSRDLRDAPLGVDAERARRGSRDGPLSAGSSSSDPPFGPSSYRGGYSSRGRGRGRGDWDRGRGRGFYDDRDRYGSAFRSRSQEGRYRDRDDRDRDNRYLDPDLRPRDHRDDRDVRDRDVRPKLERASHEPPPLPPKDVSPPPVAPAAPSFGSVPNRTASTAEAGPATGKAPPTGPRALKEERPTAPGPAPNTDSRLPPIGPSRSSFLEMSPTAIPSGPRSQTRPGPSSKQWINPNIKNRVPESPKLSRSQSLAQPRPAGYRPDGAHSDQPAENDQRPPSSDSKAEPQLGSVEKHVHDSHPASSAEELVKHDQPPQSDRLSLDRERQSHDRPGSRGKNEDGEIDESGRSVEDNSTVESKPLPVTETAMGKSKPERKPILRVPPRHVSQPRKEVKLPILDQSSESDDEEFGDIIESQMADVEAKLKRLEGIEEAVPMDAIVRHALVSFEAISKILNEPESLGEMVGHVPDDVPPPGKTSAEPEPQIEKPPQIVEETKEVNDTKEAVKEKTPQPVVEESTPATTAPSAELPQPSIEHDIDTPAPPEAPLDEPNPKNDDVDVPMEDALDVAQTDSELQPPPRTQLSVPRKQSAEPPFEEAQIQSQEISKRGSSTPSPVEDEDETDIEDVDLQTIEIVREHMATPPVDSLPYFDEKPWFKDTAFLKSMDAQHASLDSFILERLKDEAQHRLVEEMRMKSVYDRNYDHYLRFTMSNDPVAVKSREKFTCIAGFESSGHKPGFHESKPEGTRRSRYASERDLERILEESRRVEDEKRERQMQAERERYRTEKEAVLPRQYQAPEERENDFYQDVTGYIQPEKIVAAWELLPPVDNFTEEETATFEKAYLEFPKQWGRVSDPLANRDFGTSIQFYYLKKEKNELNLKEKLKKRPRQRKKGGRGKQRSSALVSELGNGDNENEENQETGENGERRRPRRAAAPTFNSEATPATDGEGTPAGTPGRRGAGSKGDGSSEKPERKPRGRRAAKDREAKQPRVNQTLAAAPPAGIKGNRSRSSSRAHAPEWISQQVPNEVGRVPTQYELAPSTSAVQQVAIPAPFQHAQPILSPERGTQQPPPPPASTPMESMAPPRLRPEPPQQPSVAMLELGTATVSDRRSGTQASSYWSVPEANDFPQLLRSFGSDWAAIATHMRTKTPVMVKNFYTRKKDTNDWQDIVKEADAKRLRGEKRPAPPAPSSGVKKRYETSSNRPLAAADVVMEDSPGAKVEHAQPSQPTTGRFNVPIAAQPQPTLLQASFVPPQPSMAQSHGATPPGSQPLAQPVTQTMSPRPMRAPFSFGERERELPAQQTPRVALIQKTTQQGPPAAPEPPMGRHPLPTSLMEPQSERPKVEPKVPKEQPHHQDRQHLRVKLEPDVIHQYDPYASQAHQSIRMATSRPDNAPMSRPPDPPRAVAPAPVPAPQPPFANILQHSRGLSGEGIPSPRVRSMSNLSRPTSGASSGTEPFSAPPVQPTPPAIASAPARPPERKTSSLMALLNDDPPPPPPKRVAEVPAAVKPSSTPPPQSSLSRPPPPPPPPPSHVRRESEQSYGYGRNPPPAPSAMPPLKPYASASPQAQSLNAPRHMPLDAAAAAAAEREYYGGRPRSFPSAHQPPPVNSPQSAHHYPPPNQQSQMQYQQSQPSYQYGGQVQPPNVTSPPPQYGGHPAPRGHEPQSSRDVGWPGTHQGHPLQQQQPPPQPQPTWASHPPQPPKSTQPPPAQSAWAAQHAPTPKPPPPSSSVPPQPSWASAPPPPRGHDPMALRDVRDVYPPHRMQPPLPQYAPTSRAPEPPPPQAPAAYPRYANTPVPGRDPRDPGPPRSYTPVSAYDRGYPPPSTQEIREAQLREHQQQAMLQQQLRPQDRHSLYDRPPPAPDRYGR</sequence>
<feature type="compositionally biased region" description="Basic and acidic residues" evidence="1">
    <location>
        <begin position="1155"/>
        <end position="1177"/>
    </location>
</feature>
<feature type="compositionally biased region" description="Basic and acidic residues" evidence="1">
    <location>
        <begin position="185"/>
        <end position="212"/>
    </location>
</feature>
<feature type="region of interest" description="Disordered" evidence="1">
    <location>
        <begin position="1362"/>
        <end position="2056"/>
    </location>
</feature>